<feature type="transmembrane region" description="Helical" evidence="1">
    <location>
        <begin position="7"/>
        <end position="24"/>
    </location>
</feature>
<name>A0A2S8GUR1_9BACT</name>
<feature type="transmembrane region" description="Helical" evidence="1">
    <location>
        <begin position="80"/>
        <end position="98"/>
    </location>
</feature>
<protein>
    <recommendedName>
        <fullName evidence="4">DUF1097 domain-containing protein</fullName>
    </recommendedName>
</protein>
<dbReference type="AlphaFoldDB" id="A0A2S8GUR1"/>
<feature type="transmembrane region" description="Helical" evidence="1">
    <location>
        <begin position="30"/>
        <end position="48"/>
    </location>
</feature>
<keyword evidence="1" id="KW-0812">Transmembrane</keyword>
<sequence length="160" mass="17310">MTVPALIPLWTWSFISTTLGYFIMHTDPPSAYLLMVWTLAWMCLGTFVASSLNTYIRVVALVSLGAFLMLPVAAADWPVLAIFAAVAAFQIVMGIWGCRSIPYGRLPIIAMFSFGFVLGIGISIGFRHMILHFVSVVAMSIAGSLVGYALVKSSTPQQTA</sequence>
<evidence type="ECO:0000313" key="2">
    <source>
        <dbReference type="EMBL" id="PQO48175.1"/>
    </source>
</evidence>
<keyword evidence="1" id="KW-1133">Transmembrane helix</keyword>
<feature type="transmembrane region" description="Helical" evidence="1">
    <location>
        <begin position="105"/>
        <end position="124"/>
    </location>
</feature>
<evidence type="ECO:0000313" key="3">
    <source>
        <dbReference type="Proteomes" id="UP000237819"/>
    </source>
</evidence>
<dbReference type="Proteomes" id="UP000237819">
    <property type="component" value="Unassembled WGS sequence"/>
</dbReference>
<reference evidence="2 3" key="1">
    <citation type="submission" date="2018-02" db="EMBL/GenBank/DDBJ databases">
        <title>Comparative genomes isolates from brazilian mangrove.</title>
        <authorList>
            <person name="Araujo J.E."/>
            <person name="Taketani R.G."/>
            <person name="Silva M.C.P."/>
            <person name="Loureco M.V."/>
            <person name="Andreote F.D."/>
        </authorList>
    </citation>
    <scope>NUCLEOTIDE SEQUENCE [LARGE SCALE GENOMIC DNA]</scope>
    <source>
        <strain evidence="2 3">Nap-Phe MGV</strain>
    </source>
</reference>
<comment type="caution">
    <text evidence="2">The sequence shown here is derived from an EMBL/GenBank/DDBJ whole genome shotgun (WGS) entry which is preliminary data.</text>
</comment>
<accession>A0A2S8GUR1</accession>
<organism evidence="2 3">
    <name type="scientific">Blastopirellula marina</name>
    <dbReference type="NCBI Taxonomy" id="124"/>
    <lineage>
        <taxon>Bacteria</taxon>
        <taxon>Pseudomonadati</taxon>
        <taxon>Planctomycetota</taxon>
        <taxon>Planctomycetia</taxon>
        <taxon>Pirellulales</taxon>
        <taxon>Pirellulaceae</taxon>
        <taxon>Blastopirellula</taxon>
    </lineage>
</organism>
<evidence type="ECO:0000256" key="1">
    <source>
        <dbReference type="SAM" id="Phobius"/>
    </source>
</evidence>
<feature type="transmembrane region" description="Helical" evidence="1">
    <location>
        <begin position="55"/>
        <end position="74"/>
    </location>
</feature>
<feature type="transmembrane region" description="Helical" evidence="1">
    <location>
        <begin position="130"/>
        <end position="151"/>
    </location>
</feature>
<gene>
    <name evidence="2" type="ORF">C5Y93_00390</name>
</gene>
<proteinExistence type="predicted"/>
<evidence type="ECO:0008006" key="4">
    <source>
        <dbReference type="Google" id="ProtNLM"/>
    </source>
</evidence>
<keyword evidence="1" id="KW-0472">Membrane</keyword>
<dbReference type="EMBL" id="PUHZ01000001">
    <property type="protein sequence ID" value="PQO48175.1"/>
    <property type="molecule type" value="Genomic_DNA"/>
</dbReference>